<organism evidence="4 5">
    <name type="scientific">Kineococcus gynurae</name>
    <dbReference type="NCBI Taxonomy" id="452979"/>
    <lineage>
        <taxon>Bacteria</taxon>
        <taxon>Bacillati</taxon>
        <taxon>Actinomycetota</taxon>
        <taxon>Actinomycetes</taxon>
        <taxon>Kineosporiales</taxon>
        <taxon>Kineosporiaceae</taxon>
        <taxon>Kineococcus</taxon>
    </lineage>
</organism>
<keyword evidence="2" id="KW-0812">Transmembrane</keyword>
<dbReference type="PANTHER" id="PTHR45138:SF24">
    <property type="entry name" value="DIGUANYLATE CYCLASE DGCC-RELATED"/>
    <property type="match status" value="1"/>
</dbReference>
<dbReference type="InterPro" id="IPR029787">
    <property type="entry name" value="Nucleotide_cyclase"/>
</dbReference>
<keyword evidence="5" id="KW-1185">Reference proteome</keyword>
<dbReference type="NCBIfam" id="TIGR00254">
    <property type="entry name" value="GGDEF"/>
    <property type="match status" value="1"/>
</dbReference>
<comment type="caution">
    <text evidence="4">The sequence shown here is derived from an EMBL/GenBank/DDBJ whole genome shotgun (WGS) entry which is preliminary data.</text>
</comment>
<feature type="region of interest" description="Disordered" evidence="1">
    <location>
        <begin position="496"/>
        <end position="521"/>
    </location>
</feature>
<feature type="transmembrane region" description="Helical" evidence="2">
    <location>
        <begin position="242"/>
        <end position="259"/>
    </location>
</feature>
<feature type="transmembrane region" description="Helical" evidence="2">
    <location>
        <begin position="73"/>
        <end position="96"/>
    </location>
</feature>
<feature type="transmembrane region" description="Helical" evidence="2">
    <location>
        <begin position="210"/>
        <end position="230"/>
    </location>
</feature>
<feature type="transmembrane region" description="Helical" evidence="2">
    <location>
        <begin position="306"/>
        <end position="324"/>
    </location>
</feature>
<name>A0ABV5LUB5_9ACTN</name>
<dbReference type="RefSeq" id="WP_380138743.1">
    <property type="nucleotide sequence ID" value="NZ_JBHLUI010000010.1"/>
</dbReference>
<dbReference type="Gene3D" id="3.30.70.270">
    <property type="match status" value="1"/>
</dbReference>
<feature type="transmembrane region" description="Helical" evidence="2">
    <location>
        <begin position="20"/>
        <end position="40"/>
    </location>
</feature>
<accession>A0ABV5LUB5</accession>
<feature type="transmembrane region" description="Helical" evidence="2">
    <location>
        <begin position="280"/>
        <end position="300"/>
    </location>
</feature>
<dbReference type="PROSITE" id="PS50887">
    <property type="entry name" value="GGDEF"/>
    <property type="match status" value="1"/>
</dbReference>
<keyword evidence="2" id="KW-0472">Membrane</keyword>
<evidence type="ECO:0000313" key="4">
    <source>
        <dbReference type="EMBL" id="MFB9377663.1"/>
    </source>
</evidence>
<feature type="domain" description="GGDEF" evidence="3">
    <location>
        <begin position="377"/>
        <end position="499"/>
    </location>
</feature>
<feature type="transmembrane region" description="Helical" evidence="2">
    <location>
        <begin position="148"/>
        <end position="171"/>
    </location>
</feature>
<dbReference type="InterPro" id="IPR050469">
    <property type="entry name" value="Diguanylate_Cyclase"/>
</dbReference>
<evidence type="ECO:0000259" key="3">
    <source>
        <dbReference type="PROSITE" id="PS50887"/>
    </source>
</evidence>
<dbReference type="Pfam" id="PF00990">
    <property type="entry name" value="GGDEF"/>
    <property type="match status" value="1"/>
</dbReference>
<dbReference type="SMART" id="SM00267">
    <property type="entry name" value="GGDEF"/>
    <property type="match status" value="1"/>
</dbReference>
<dbReference type="Proteomes" id="UP001589748">
    <property type="component" value="Unassembled WGS sequence"/>
</dbReference>
<evidence type="ECO:0000313" key="5">
    <source>
        <dbReference type="Proteomes" id="UP001589748"/>
    </source>
</evidence>
<keyword evidence="2" id="KW-1133">Transmembrane helix</keyword>
<proteinExistence type="predicted"/>
<evidence type="ECO:0000256" key="2">
    <source>
        <dbReference type="SAM" id="Phobius"/>
    </source>
</evidence>
<dbReference type="PANTHER" id="PTHR45138">
    <property type="entry name" value="REGULATORY COMPONENTS OF SENSORY TRANSDUCTION SYSTEM"/>
    <property type="match status" value="1"/>
</dbReference>
<sequence>MTSTAPGAAPVAAGRVTPRWWRCVVVLTLPAVVATIAGPGSPVAPVAYVVTVLASALVITAVVIRLPAGRRAAWGWIAGAQWLWAAGDVLSLAPVLTGQVVTESLTTAAYLLGYLPAVTGVVLWTRSVRASSGPVGGDRPDRAERLKVLEAAILAISLTALVVVFVIIPVLTRHAAAGAPLSDMAYPLVDVVLIFVLARSWSPGRARPPAFAPLALAIAATVTADLIWSVARIEGAVDVTRLTNGLWLACDVLLAVAALRAREPVRPAGERTGAGTSWSVTVLAAALPGLALTVGAGGLSVGQVRWLALGSTVGVVAVVVRLAAAGAELRRRSEQLAELARTDVLTSLPNRRTWDEHVARVRATDPGDPSDPSGRDRVRHVALLDLDRFKAFNDTHGHQAGDELLRDCAARWTAALPAGALLVRWGGEEFALLLDGLADDSARAEVEGLRAVTPAGQTVSAGLVRWLAGEDVAAVLRRADAQLYRAKAEGRDRCCGVGEPTAPPRGALPGPRRARVEARRR</sequence>
<feature type="transmembrane region" description="Helical" evidence="2">
    <location>
        <begin position="46"/>
        <end position="66"/>
    </location>
</feature>
<feature type="transmembrane region" description="Helical" evidence="2">
    <location>
        <begin position="108"/>
        <end position="127"/>
    </location>
</feature>
<reference evidence="4 5" key="1">
    <citation type="submission" date="2024-09" db="EMBL/GenBank/DDBJ databases">
        <authorList>
            <person name="Sun Q."/>
            <person name="Mori K."/>
        </authorList>
    </citation>
    <scope>NUCLEOTIDE SEQUENCE [LARGE SCALE GENOMIC DNA]</scope>
    <source>
        <strain evidence="4 5">TISTR 1856</strain>
    </source>
</reference>
<evidence type="ECO:0000256" key="1">
    <source>
        <dbReference type="SAM" id="MobiDB-lite"/>
    </source>
</evidence>
<dbReference type="InterPro" id="IPR000160">
    <property type="entry name" value="GGDEF_dom"/>
</dbReference>
<gene>
    <name evidence="4" type="ORF">ACFFVI_11870</name>
</gene>
<dbReference type="CDD" id="cd01949">
    <property type="entry name" value="GGDEF"/>
    <property type="match status" value="1"/>
</dbReference>
<protein>
    <submittedName>
        <fullName evidence="4">GGDEF domain-containing protein</fullName>
    </submittedName>
</protein>
<feature type="transmembrane region" description="Helical" evidence="2">
    <location>
        <begin position="177"/>
        <end position="198"/>
    </location>
</feature>
<dbReference type="EMBL" id="JBHMDM010000005">
    <property type="protein sequence ID" value="MFB9377663.1"/>
    <property type="molecule type" value="Genomic_DNA"/>
</dbReference>
<dbReference type="InterPro" id="IPR043128">
    <property type="entry name" value="Rev_trsase/Diguanyl_cyclase"/>
</dbReference>
<dbReference type="SUPFAM" id="SSF55073">
    <property type="entry name" value="Nucleotide cyclase"/>
    <property type="match status" value="1"/>
</dbReference>